<feature type="region of interest" description="Disordered" evidence="1">
    <location>
        <begin position="1"/>
        <end position="82"/>
    </location>
</feature>
<proteinExistence type="predicted"/>
<organism evidence="2 3">
    <name type="scientific">Eumeta variegata</name>
    <name type="common">Bagworm moth</name>
    <name type="synonym">Eumeta japonica</name>
    <dbReference type="NCBI Taxonomy" id="151549"/>
    <lineage>
        <taxon>Eukaryota</taxon>
        <taxon>Metazoa</taxon>
        <taxon>Ecdysozoa</taxon>
        <taxon>Arthropoda</taxon>
        <taxon>Hexapoda</taxon>
        <taxon>Insecta</taxon>
        <taxon>Pterygota</taxon>
        <taxon>Neoptera</taxon>
        <taxon>Endopterygota</taxon>
        <taxon>Lepidoptera</taxon>
        <taxon>Glossata</taxon>
        <taxon>Ditrysia</taxon>
        <taxon>Tineoidea</taxon>
        <taxon>Psychidae</taxon>
        <taxon>Oiketicinae</taxon>
        <taxon>Eumeta</taxon>
    </lineage>
</organism>
<evidence type="ECO:0000256" key="1">
    <source>
        <dbReference type="SAM" id="MobiDB-lite"/>
    </source>
</evidence>
<dbReference type="AlphaFoldDB" id="A0A4C1VR04"/>
<sequence length="108" mass="12317">MFCSENDVNKKKRSSKERARKGRHRTDSKLNTAVSSQPPSLNDDPSLRRRHHSNVGRTQSSSATASNTSSPSTKSVSHLNRCQRDCEWQREENRKKLHCPLPPESHSH</sequence>
<accession>A0A4C1VR04</accession>
<reference evidence="2 3" key="1">
    <citation type="journal article" date="2019" name="Commun. Biol.">
        <title>The bagworm genome reveals a unique fibroin gene that provides high tensile strength.</title>
        <authorList>
            <person name="Kono N."/>
            <person name="Nakamura H."/>
            <person name="Ohtoshi R."/>
            <person name="Tomita M."/>
            <person name="Numata K."/>
            <person name="Arakawa K."/>
        </authorList>
    </citation>
    <scope>NUCLEOTIDE SEQUENCE [LARGE SCALE GENOMIC DNA]</scope>
</reference>
<protein>
    <submittedName>
        <fullName evidence="2">Uncharacterized protein</fullName>
    </submittedName>
</protein>
<dbReference type="Proteomes" id="UP000299102">
    <property type="component" value="Unassembled WGS sequence"/>
</dbReference>
<name>A0A4C1VR04_EUMVA</name>
<gene>
    <name evidence="2" type="ORF">EVAR_41699_1</name>
</gene>
<feature type="compositionally biased region" description="Basic residues" evidence="1">
    <location>
        <begin position="10"/>
        <end position="26"/>
    </location>
</feature>
<keyword evidence="3" id="KW-1185">Reference proteome</keyword>
<dbReference type="EMBL" id="BGZK01000384">
    <property type="protein sequence ID" value="GBP40619.1"/>
    <property type="molecule type" value="Genomic_DNA"/>
</dbReference>
<feature type="compositionally biased region" description="Low complexity" evidence="1">
    <location>
        <begin position="58"/>
        <end position="77"/>
    </location>
</feature>
<evidence type="ECO:0000313" key="3">
    <source>
        <dbReference type="Proteomes" id="UP000299102"/>
    </source>
</evidence>
<evidence type="ECO:0000313" key="2">
    <source>
        <dbReference type="EMBL" id="GBP40619.1"/>
    </source>
</evidence>
<feature type="compositionally biased region" description="Polar residues" evidence="1">
    <location>
        <begin position="29"/>
        <end position="40"/>
    </location>
</feature>
<comment type="caution">
    <text evidence="2">The sequence shown here is derived from an EMBL/GenBank/DDBJ whole genome shotgun (WGS) entry which is preliminary data.</text>
</comment>